<organism evidence="1 2">
    <name type="scientific">Aminobacter aminovorans</name>
    <name type="common">Chelatobacter heintzii</name>
    <dbReference type="NCBI Taxonomy" id="83263"/>
    <lineage>
        <taxon>Bacteria</taxon>
        <taxon>Pseudomonadati</taxon>
        <taxon>Pseudomonadota</taxon>
        <taxon>Alphaproteobacteria</taxon>
        <taxon>Hyphomicrobiales</taxon>
        <taxon>Phyllobacteriaceae</taxon>
        <taxon>Aminobacter</taxon>
    </lineage>
</organism>
<reference evidence="1 2" key="1">
    <citation type="submission" date="2020-08" db="EMBL/GenBank/DDBJ databases">
        <title>Genomic Encyclopedia of Type Strains, Phase IV (KMG-IV): sequencing the most valuable type-strain genomes for metagenomic binning, comparative biology and taxonomic classification.</title>
        <authorList>
            <person name="Goeker M."/>
        </authorList>
    </citation>
    <scope>NUCLEOTIDE SEQUENCE [LARGE SCALE GENOMIC DNA]</scope>
    <source>
        <strain evidence="1 2">DSM 10368</strain>
    </source>
</reference>
<name>A0ABR6H4K4_AMIAI</name>
<proteinExistence type="predicted"/>
<dbReference type="Proteomes" id="UP000577697">
    <property type="component" value="Unassembled WGS sequence"/>
</dbReference>
<keyword evidence="2" id="KW-1185">Reference proteome</keyword>
<gene>
    <name evidence="1" type="ORF">FHS67_001753</name>
</gene>
<accession>A0ABR6H4K4</accession>
<comment type="caution">
    <text evidence="1">The sequence shown here is derived from an EMBL/GenBank/DDBJ whole genome shotgun (WGS) entry which is preliminary data.</text>
</comment>
<sequence>MIQKFREVPGLGIGSAPVIGVSHRRYLSWVWFCLIFGQWVTATVQPNKLLSVEIVRSLLTNTGNSPAKRSDIHALATGEVVD</sequence>
<evidence type="ECO:0000313" key="2">
    <source>
        <dbReference type="Proteomes" id="UP000577697"/>
    </source>
</evidence>
<dbReference type="EMBL" id="JACICB010000005">
    <property type="protein sequence ID" value="MBB3705441.1"/>
    <property type="molecule type" value="Genomic_DNA"/>
</dbReference>
<evidence type="ECO:0000313" key="1">
    <source>
        <dbReference type="EMBL" id="MBB3705441.1"/>
    </source>
</evidence>
<dbReference type="RefSeq" id="WP_154385098.1">
    <property type="nucleotide sequence ID" value="NZ_CP015005.1"/>
</dbReference>
<protein>
    <submittedName>
        <fullName evidence="1">Uncharacterized protein</fullName>
    </submittedName>
</protein>